<dbReference type="PANTHER" id="PTHR17985">
    <property type="entry name" value="SER/THR-RICH PROTEIN T10 IN DGCR REGION"/>
    <property type="match status" value="1"/>
</dbReference>
<evidence type="ECO:0000313" key="2">
    <source>
        <dbReference type="Proteomes" id="UP001482455"/>
    </source>
</evidence>
<protein>
    <submittedName>
        <fullName evidence="1">Transport and Golgi organization 2</fullName>
    </submittedName>
</protein>
<accession>A0AAW3AWZ0</accession>
<dbReference type="PANTHER" id="PTHR17985:SF8">
    <property type="entry name" value="TRANSPORT AND GOLGI ORGANIZATION PROTEIN 2 HOMOLOG"/>
    <property type="match status" value="1"/>
</dbReference>
<keyword evidence="2" id="KW-1185">Reference proteome</keyword>
<dbReference type="Pfam" id="PF05742">
    <property type="entry name" value="TANGO2"/>
    <property type="match status" value="1"/>
</dbReference>
<name>A0AAW3AWZ0_9TRYP</name>
<evidence type="ECO:0000313" key="1">
    <source>
        <dbReference type="EMBL" id="KAL0513166.1"/>
    </source>
</evidence>
<organism evidence="1 2">
    <name type="scientific">Leishmania utingensis</name>
    <dbReference type="NCBI Taxonomy" id="653362"/>
    <lineage>
        <taxon>Eukaryota</taxon>
        <taxon>Discoba</taxon>
        <taxon>Euglenozoa</taxon>
        <taxon>Kinetoplastea</taxon>
        <taxon>Metakinetoplastina</taxon>
        <taxon>Trypanosomatida</taxon>
        <taxon>Trypanosomatidae</taxon>
        <taxon>Leishmaniinae</taxon>
        <taxon>Leishmania</taxon>
    </lineage>
</organism>
<dbReference type="Proteomes" id="UP001482455">
    <property type="component" value="Unassembled WGS sequence"/>
</dbReference>
<dbReference type="EMBL" id="JBAMZL010000010">
    <property type="protein sequence ID" value="KAL0513166.1"/>
    <property type="molecule type" value="Genomic_DNA"/>
</dbReference>
<dbReference type="AlphaFoldDB" id="A0AAW3AWZ0"/>
<gene>
    <name evidence="1" type="ORF">Q4I30_001440</name>
</gene>
<comment type="caution">
    <text evidence="1">The sequence shown here is derived from an EMBL/GenBank/DDBJ whole genome shotgun (WGS) entry which is preliminary data.</text>
</comment>
<dbReference type="InterPro" id="IPR008551">
    <property type="entry name" value="TANGO2"/>
</dbReference>
<proteinExistence type="predicted"/>
<sequence length="498" mass="53303">MCILAIITRYCQRFPLIVICNRDEELARATGTLALDPSTGLVWAVDRRAGGSWMGIEPRSGRFAVLTNCRRPPAAPLTCCAEARKDDQCGDGVRHKPAQRADLSTAATMWRGAAPLSHILAHTTVVPVPALSAVPATAKTATEDSPHPPRSEKRQMVTLAYNPPTSRGTLIRDFLLTGILPGDAGASLGNNALVAALPAVLRAPPYYAGFNLLSCDDLRRGGDACEDGKVDVGTPKHERRHLGSANATAPAILYTTNRYFAEHRRPVTPGQVHCLQNSYLDNIHGEPITARLGQLFTDALHRVIDPIAAEKHSSSTAAIAPAVVAEVATALADECLCDRCHFDLLKMEETAFSATEAATIHAQLHSNNPLMGFTDNELHAYFEKGTVGGGGGGDASTHLCDGGAAMREAYLQSSIFKAPFCGYGTRVQSMVLVERVAAAPETFTNVTPRAGTTTVIHFYQREVSFDAITQRVVAAPWIAYRILQDGSCVLDSAKPSAL</sequence>
<reference evidence="1 2" key="1">
    <citation type="submission" date="2024-02" db="EMBL/GenBank/DDBJ databases">
        <title>FIRST GENOME SEQUENCES OF Leishmania (Viannia) shawi, Leishmania (Viannia) lindenbergi AND Leishmania (Viannia) utingensis.</title>
        <authorList>
            <person name="Resadore F."/>
            <person name="Custodio M.G.F."/>
            <person name="Boite M.C."/>
            <person name="Cupolillo E."/>
            <person name="Ferreira G.E.M."/>
        </authorList>
    </citation>
    <scope>NUCLEOTIDE SEQUENCE [LARGE SCALE GENOMIC DNA]</scope>
    <source>
        <strain evidence="1 2">ITUB/BR/1977/M4964</strain>
    </source>
</reference>